<dbReference type="Gene3D" id="3.30.565.10">
    <property type="entry name" value="Histidine kinase-like ATPase, C-terminal domain"/>
    <property type="match status" value="1"/>
</dbReference>
<organism evidence="9 10">
    <name type="scientific">Neorickettsia risticii (strain Illinois)</name>
    <dbReference type="NCBI Taxonomy" id="434131"/>
    <lineage>
        <taxon>Bacteria</taxon>
        <taxon>Pseudomonadati</taxon>
        <taxon>Pseudomonadota</taxon>
        <taxon>Alphaproteobacteria</taxon>
        <taxon>Rickettsiales</taxon>
        <taxon>Anaplasmataceae</taxon>
        <taxon>Neorickettsia</taxon>
    </lineage>
</organism>
<dbReference type="CDD" id="cd00082">
    <property type="entry name" value="HisKA"/>
    <property type="match status" value="1"/>
</dbReference>
<dbReference type="Pfam" id="PF00512">
    <property type="entry name" value="HisKA"/>
    <property type="match status" value="1"/>
</dbReference>
<reference evidence="9 10" key="1">
    <citation type="journal article" date="2009" name="Nucleic Acids Res.">
        <title>Analysis of complete genome sequence of Neorickettsia risticii: causative agent of Potomac horse fever.</title>
        <authorList>
            <person name="Lin M."/>
            <person name="Zhang C."/>
            <person name="Gibson K."/>
            <person name="Rikihisa Y."/>
        </authorList>
    </citation>
    <scope>NUCLEOTIDE SEQUENCE [LARGE SCALE GENOMIC DNA]</scope>
    <source>
        <strain evidence="9 10">Illinois</strain>
    </source>
</reference>
<gene>
    <name evidence="9" type="primary">pleC</name>
    <name evidence="9" type="ordered locus">NRI_0003</name>
</gene>
<dbReference type="eggNOG" id="COG2205">
    <property type="taxonomic scope" value="Bacteria"/>
</dbReference>
<evidence type="ECO:0000256" key="3">
    <source>
        <dbReference type="ARBA" id="ARBA00022553"/>
    </source>
</evidence>
<dbReference type="InterPro" id="IPR003594">
    <property type="entry name" value="HATPase_dom"/>
</dbReference>
<evidence type="ECO:0000256" key="1">
    <source>
        <dbReference type="ARBA" id="ARBA00000085"/>
    </source>
</evidence>
<dbReference type="RefSeq" id="WP_012779399.1">
    <property type="nucleotide sequence ID" value="NC_013009.1"/>
</dbReference>
<dbReference type="GO" id="GO:0000155">
    <property type="term" value="F:phosphorelay sensor kinase activity"/>
    <property type="evidence" value="ECO:0007669"/>
    <property type="project" value="InterPro"/>
</dbReference>
<evidence type="ECO:0000313" key="10">
    <source>
        <dbReference type="Proteomes" id="UP000001627"/>
    </source>
</evidence>
<dbReference type="InterPro" id="IPR050736">
    <property type="entry name" value="Sensor_HK_Regulatory"/>
</dbReference>
<dbReference type="InterPro" id="IPR036097">
    <property type="entry name" value="HisK_dim/P_sf"/>
</dbReference>
<dbReference type="Gene3D" id="1.10.287.130">
    <property type="match status" value="1"/>
</dbReference>
<evidence type="ECO:0000256" key="2">
    <source>
        <dbReference type="ARBA" id="ARBA00012438"/>
    </source>
</evidence>
<evidence type="ECO:0000259" key="8">
    <source>
        <dbReference type="PROSITE" id="PS50109"/>
    </source>
</evidence>
<dbReference type="EC" id="2.7.13.3" evidence="2"/>
<dbReference type="EMBL" id="CP001431">
    <property type="protein sequence ID" value="ACT69002.1"/>
    <property type="molecule type" value="Genomic_DNA"/>
</dbReference>
<keyword evidence="6" id="KW-0902">Two-component regulatory system</keyword>
<keyword evidence="7" id="KW-0472">Membrane</keyword>
<keyword evidence="10" id="KW-1185">Reference proteome</keyword>
<keyword evidence="7" id="KW-0812">Transmembrane</keyword>
<keyword evidence="5 9" id="KW-0418">Kinase</keyword>
<dbReference type="KEGG" id="nri:NRI_0003"/>
<evidence type="ECO:0000256" key="4">
    <source>
        <dbReference type="ARBA" id="ARBA00022679"/>
    </source>
</evidence>
<dbReference type="InterPro" id="IPR036890">
    <property type="entry name" value="HATPase_C_sf"/>
</dbReference>
<proteinExistence type="predicted"/>
<dbReference type="SUPFAM" id="SSF47384">
    <property type="entry name" value="Homodimeric domain of signal transducing histidine kinase"/>
    <property type="match status" value="1"/>
</dbReference>
<dbReference type="HOGENOM" id="CLU_040413_0_0_5"/>
<evidence type="ECO:0000313" key="9">
    <source>
        <dbReference type="EMBL" id="ACT69002.1"/>
    </source>
</evidence>
<evidence type="ECO:0000256" key="5">
    <source>
        <dbReference type="ARBA" id="ARBA00022777"/>
    </source>
</evidence>
<protein>
    <recommendedName>
        <fullName evidence="2">histidine kinase</fullName>
        <ecNumber evidence="2">2.7.13.3</ecNumber>
    </recommendedName>
</protein>
<feature type="domain" description="Histidine kinase" evidence="8">
    <location>
        <begin position="228"/>
        <end position="443"/>
    </location>
</feature>
<dbReference type="SMART" id="SM00388">
    <property type="entry name" value="HisKA"/>
    <property type="match status" value="1"/>
</dbReference>
<comment type="catalytic activity">
    <reaction evidence="1">
        <text>ATP + protein L-histidine = ADP + protein N-phospho-L-histidine.</text>
        <dbReference type="EC" id="2.7.13.3"/>
    </reaction>
</comment>
<dbReference type="PROSITE" id="PS50109">
    <property type="entry name" value="HIS_KIN"/>
    <property type="match status" value="1"/>
</dbReference>
<keyword evidence="4" id="KW-0808">Transferase</keyword>
<dbReference type="InterPro" id="IPR003661">
    <property type="entry name" value="HisK_dim/P_dom"/>
</dbReference>
<feature type="transmembrane region" description="Helical" evidence="7">
    <location>
        <begin position="169"/>
        <end position="189"/>
    </location>
</feature>
<dbReference type="PANTHER" id="PTHR43711:SF26">
    <property type="entry name" value="SENSOR HISTIDINE KINASE RCSC"/>
    <property type="match status" value="1"/>
</dbReference>
<keyword evidence="7" id="KW-1133">Transmembrane helix</keyword>
<dbReference type="PANTHER" id="PTHR43711">
    <property type="entry name" value="TWO-COMPONENT HISTIDINE KINASE"/>
    <property type="match status" value="1"/>
</dbReference>
<dbReference type="PRINTS" id="PR00344">
    <property type="entry name" value="BCTRLSENSOR"/>
</dbReference>
<evidence type="ECO:0000256" key="7">
    <source>
        <dbReference type="SAM" id="Phobius"/>
    </source>
</evidence>
<dbReference type="OrthoDB" id="9805942at2"/>
<sequence>MFNYIKSFILIVVTILLTSFLGYMKTEKNLLESSIERNAINIRNIFNRLIWEKYSFMLEMYNFEPTRMHEKPQFMYFESEAKLLFEPLDVIQVEIFYKGETKVFSLNKYLEHVHHPYNHDLKNNISSTSTDNQGNIIVTVALNPEENPPSVIEITYDAKSLIRPFRITWIGFTLVVLFICSSLFLWSVMKIRESSKVLNEQFSINTKLKKAKESIEEISSQKSQFLANVSHELKTPLNAIIGFSDLIRTAEVLGTEHREYANDIYYSGNHLLNLINDILDFSKSELNNLEIKPTLFDLVRLTETCIRMTTTKRKKIKIVKSFFSNKILIKSDHKRVKQVILNILSNSIKFTNEDGLIKISIIRLPSEIEIEISDNGVGIPEKDIAKALSVFGQSNTELSRKYDGAGIGLPLSKKLVELMGGAFEIESKEGSGTVVKIRLPYRESNAA</sequence>
<dbReference type="AlphaFoldDB" id="C6V3N5"/>
<dbReference type="Pfam" id="PF02518">
    <property type="entry name" value="HATPase_c"/>
    <property type="match status" value="1"/>
</dbReference>
<accession>C6V3N5</accession>
<dbReference type="Proteomes" id="UP000001627">
    <property type="component" value="Chromosome"/>
</dbReference>
<evidence type="ECO:0000256" key="6">
    <source>
        <dbReference type="ARBA" id="ARBA00023012"/>
    </source>
</evidence>
<dbReference type="SUPFAM" id="SSF55874">
    <property type="entry name" value="ATPase domain of HSP90 chaperone/DNA topoisomerase II/histidine kinase"/>
    <property type="match status" value="1"/>
</dbReference>
<keyword evidence="3" id="KW-0597">Phosphoprotein</keyword>
<dbReference type="InterPro" id="IPR004358">
    <property type="entry name" value="Sig_transdc_His_kin-like_C"/>
</dbReference>
<name>C6V3N5_NEORI</name>
<feature type="transmembrane region" description="Helical" evidence="7">
    <location>
        <begin position="6"/>
        <end position="24"/>
    </location>
</feature>
<dbReference type="SMART" id="SM00387">
    <property type="entry name" value="HATPase_c"/>
    <property type="match status" value="1"/>
</dbReference>
<dbReference type="STRING" id="434131.NRI_0003"/>
<dbReference type="InterPro" id="IPR005467">
    <property type="entry name" value="His_kinase_dom"/>
</dbReference>